<gene>
    <name evidence="13" type="ORF">TAV2_LOCUS18384</name>
</gene>
<dbReference type="Pfam" id="PF13855">
    <property type="entry name" value="LRR_8"/>
    <property type="match status" value="1"/>
</dbReference>
<keyword evidence="14" id="KW-1185">Reference proteome</keyword>
<evidence type="ECO:0000256" key="1">
    <source>
        <dbReference type="ARBA" id="ARBA00004251"/>
    </source>
</evidence>
<dbReference type="FunFam" id="3.80.10.10:FF:000111">
    <property type="entry name" value="LRR receptor-like serine/threonine-protein kinase ERECTA"/>
    <property type="match status" value="1"/>
</dbReference>
<name>A0AAU9SPF5_THLAR</name>
<dbReference type="EMBL" id="CAJVSB020000852">
    <property type="protein sequence ID" value="CAH2068783.1"/>
    <property type="molecule type" value="Genomic_DNA"/>
</dbReference>
<keyword evidence="5 12" id="KW-0812">Transmembrane</keyword>
<keyword evidence="10" id="KW-0325">Glycoprotein</keyword>
<evidence type="ECO:0000256" key="6">
    <source>
        <dbReference type="ARBA" id="ARBA00022737"/>
    </source>
</evidence>
<evidence type="ECO:0000256" key="7">
    <source>
        <dbReference type="ARBA" id="ARBA00022989"/>
    </source>
</evidence>
<evidence type="ECO:0000313" key="13">
    <source>
        <dbReference type="EMBL" id="CAH2068783.1"/>
    </source>
</evidence>
<dbReference type="InterPro" id="IPR032675">
    <property type="entry name" value="LRR_dom_sf"/>
</dbReference>
<evidence type="ECO:0000256" key="4">
    <source>
        <dbReference type="ARBA" id="ARBA00022614"/>
    </source>
</evidence>
<dbReference type="InterPro" id="IPR001611">
    <property type="entry name" value="Leu-rich_rpt"/>
</dbReference>
<comment type="caution">
    <text evidence="13">The sequence shown here is derived from an EMBL/GenBank/DDBJ whole genome shotgun (WGS) entry which is preliminary data.</text>
</comment>
<dbReference type="Proteomes" id="UP000836841">
    <property type="component" value="Unassembled WGS sequence"/>
</dbReference>
<dbReference type="PANTHER" id="PTHR27004:SF447">
    <property type="entry name" value="RECEPTOR LIKE PROTEIN 30-LIKE"/>
    <property type="match status" value="1"/>
</dbReference>
<evidence type="ECO:0000256" key="5">
    <source>
        <dbReference type="ARBA" id="ARBA00022692"/>
    </source>
</evidence>
<evidence type="ECO:0000256" key="2">
    <source>
        <dbReference type="ARBA" id="ARBA00009592"/>
    </source>
</evidence>
<keyword evidence="6" id="KW-0677">Repeat</keyword>
<feature type="region of interest" description="Disordered" evidence="11">
    <location>
        <begin position="361"/>
        <end position="381"/>
    </location>
</feature>
<evidence type="ECO:0000256" key="10">
    <source>
        <dbReference type="ARBA" id="ARBA00023180"/>
    </source>
</evidence>
<reference evidence="13 14" key="1">
    <citation type="submission" date="2022-03" db="EMBL/GenBank/DDBJ databases">
        <authorList>
            <person name="Nunn A."/>
            <person name="Chopra R."/>
            <person name="Nunn A."/>
            <person name="Contreras Garrido A."/>
        </authorList>
    </citation>
    <scope>NUCLEOTIDE SEQUENCE [LARGE SCALE GENOMIC DNA]</scope>
</reference>
<proteinExistence type="inferred from homology"/>
<keyword evidence="9" id="KW-0675">Receptor</keyword>
<keyword evidence="4" id="KW-0433">Leucine-rich repeat</keyword>
<comment type="subcellular location">
    <subcellularLocation>
        <location evidence="1">Cell membrane</location>
        <topology evidence="1">Single-pass type I membrane protein</topology>
    </subcellularLocation>
</comment>
<dbReference type="Pfam" id="PF00560">
    <property type="entry name" value="LRR_1"/>
    <property type="match status" value="1"/>
</dbReference>
<keyword evidence="7 12" id="KW-1133">Transmembrane helix</keyword>
<dbReference type="PRINTS" id="PR00019">
    <property type="entry name" value="LEURICHRPT"/>
</dbReference>
<dbReference type="Gene3D" id="3.80.10.10">
    <property type="entry name" value="Ribonuclease Inhibitor"/>
    <property type="match status" value="1"/>
</dbReference>
<dbReference type="AlphaFoldDB" id="A0AAU9SPF5"/>
<keyword evidence="8 12" id="KW-0472">Membrane</keyword>
<accession>A0AAU9SPF5</accession>
<evidence type="ECO:0000256" key="12">
    <source>
        <dbReference type="SAM" id="Phobius"/>
    </source>
</evidence>
<dbReference type="GO" id="GO:0005886">
    <property type="term" value="C:plasma membrane"/>
    <property type="evidence" value="ECO:0007669"/>
    <property type="project" value="UniProtKB-SubCell"/>
</dbReference>
<evidence type="ECO:0000313" key="14">
    <source>
        <dbReference type="Proteomes" id="UP000836841"/>
    </source>
</evidence>
<organism evidence="13 14">
    <name type="scientific">Thlaspi arvense</name>
    <name type="common">Field penny-cress</name>
    <dbReference type="NCBI Taxonomy" id="13288"/>
    <lineage>
        <taxon>Eukaryota</taxon>
        <taxon>Viridiplantae</taxon>
        <taxon>Streptophyta</taxon>
        <taxon>Embryophyta</taxon>
        <taxon>Tracheophyta</taxon>
        <taxon>Spermatophyta</taxon>
        <taxon>Magnoliopsida</taxon>
        <taxon>eudicotyledons</taxon>
        <taxon>Gunneridae</taxon>
        <taxon>Pentapetalae</taxon>
        <taxon>rosids</taxon>
        <taxon>malvids</taxon>
        <taxon>Brassicales</taxon>
        <taxon>Brassicaceae</taxon>
        <taxon>Thlaspideae</taxon>
        <taxon>Thlaspi</taxon>
    </lineage>
</organism>
<dbReference type="PANTHER" id="PTHR27004">
    <property type="entry name" value="RECEPTOR-LIKE PROTEIN 12 ISOFORM X1"/>
    <property type="match status" value="1"/>
</dbReference>
<sequence length="441" mass="49758">MSHNFVASPIPSVVAQLAKLSYLDLAHCNLQGCNLKKFPEFLEFQDQLAILEFSDNQIQGLIPTWVWNSSKETMTTFWAHDNLLTGFEKHPIVIPWQNLVDLDLSFNKLQGLLPIPPKSTHFYSVKGNILTGEIAPSICIDNFPVWLGTLPELKVLILRNNKFYGGIENLPINAGFSKLRIIDLSSNNFSGYLPVNYFRKWEAMKVVHKDESEYMNVDAIINNSQIAFLKIKYHWPYIWIESYPDSITIVNKGTQRNFGRIKTTFVSIDLSNNGFKGQIPEFLGNLKGLRSLNLSNNELEGPIPSSLGNLVELESLDLSQNLLSGKIPRQLTHNTFLAIFNVSYNNLTGLIPQGAQFDTFENSSYEGPSSPPSSSLQLDRNSKSPGTIDWVVIILGYGSGVIVGLVLGQALTKRNHKWFVKTFGRQQQRRKRVAHFLNKDD</sequence>
<evidence type="ECO:0000256" key="11">
    <source>
        <dbReference type="SAM" id="MobiDB-lite"/>
    </source>
</evidence>
<evidence type="ECO:0000256" key="8">
    <source>
        <dbReference type="ARBA" id="ARBA00023136"/>
    </source>
</evidence>
<evidence type="ECO:0000256" key="3">
    <source>
        <dbReference type="ARBA" id="ARBA00022475"/>
    </source>
</evidence>
<feature type="transmembrane region" description="Helical" evidence="12">
    <location>
        <begin position="390"/>
        <end position="411"/>
    </location>
</feature>
<feature type="compositionally biased region" description="Low complexity" evidence="11">
    <location>
        <begin position="363"/>
        <end position="375"/>
    </location>
</feature>
<dbReference type="SUPFAM" id="SSF52047">
    <property type="entry name" value="RNI-like"/>
    <property type="match status" value="1"/>
</dbReference>
<evidence type="ECO:0000256" key="9">
    <source>
        <dbReference type="ARBA" id="ARBA00023170"/>
    </source>
</evidence>
<protein>
    <submittedName>
        <fullName evidence="13">Uncharacterized protein</fullName>
    </submittedName>
</protein>
<comment type="similarity">
    <text evidence="2">Belongs to the RLP family.</text>
</comment>
<keyword evidence="3" id="KW-1003">Cell membrane</keyword>